<comment type="subcellular location">
    <subcellularLocation>
        <location evidence="1">Membrane</location>
    </subcellularLocation>
</comment>
<evidence type="ECO:0000313" key="6">
    <source>
        <dbReference type="EMBL" id="SFK93298.1"/>
    </source>
</evidence>
<proteinExistence type="predicted"/>
<keyword evidence="4 5" id="KW-0472">Membrane</keyword>
<evidence type="ECO:0000256" key="3">
    <source>
        <dbReference type="ARBA" id="ARBA00022989"/>
    </source>
</evidence>
<organism evidence="6 7">
    <name type="scientific">Rhodanobacter glycinis</name>
    <dbReference type="NCBI Taxonomy" id="582702"/>
    <lineage>
        <taxon>Bacteria</taxon>
        <taxon>Pseudomonadati</taxon>
        <taxon>Pseudomonadota</taxon>
        <taxon>Gammaproteobacteria</taxon>
        <taxon>Lysobacterales</taxon>
        <taxon>Rhodanobacteraceae</taxon>
        <taxon>Rhodanobacter</taxon>
    </lineage>
</organism>
<feature type="transmembrane region" description="Helical" evidence="5">
    <location>
        <begin position="60"/>
        <end position="77"/>
    </location>
</feature>
<dbReference type="InterPro" id="IPR023352">
    <property type="entry name" value="MAPEG-like_dom_sf"/>
</dbReference>
<dbReference type="Pfam" id="PF01124">
    <property type="entry name" value="MAPEG"/>
    <property type="match status" value="1"/>
</dbReference>
<keyword evidence="7" id="KW-1185">Reference proteome</keyword>
<dbReference type="AlphaFoldDB" id="A0A1I4DI52"/>
<evidence type="ECO:0000256" key="4">
    <source>
        <dbReference type="ARBA" id="ARBA00023136"/>
    </source>
</evidence>
<dbReference type="Gene3D" id="1.20.120.550">
    <property type="entry name" value="Membrane associated eicosanoid/glutathione metabolism-like domain"/>
    <property type="match status" value="1"/>
</dbReference>
<dbReference type="InterPro" id="IPR001129">
    <property type="entry name" value="Membr-assoc_MAPEG"/>
</dbReference>
<dbReference type="Proteomes" id="UP000198725">
    <property type="component" value="Unassembled WGS sequence"/>
</dbReference>
<dbReference type="SUPFAM" id="SSF161084">
    <property type="entry name" value="MAPEG domain-like"/>
    <property type="match status" value="1"/>
</dbReference>
<accession>A0A1I4DI52</accession>
<protein>
    <submittedName>
        <fullName evidence="6">Uncharacterized conserved protein, MAPEG superfamily</fullName>
    </submittedName>
</protein>
<dbReference type="PANTHER" id="PTHR35371:SF1">
    <property type="entry name" value="BLR7753 PROTEIN"/>
    <property type="match status" value="1"/>
</dbReference>
<name>A0A1I4DI52_9GAMM</name>
<dbReference type="RefSeq" id="WP_008216906.1">
    <property type="nucleotide sequence ID" value="NZ_FOSR01000009.1"/>
</dbReference>
<keyword evidence="3 5" id="KW-1133">Transmembrane helix</keyword>
<keyword evidence="2 5" id="KW-0812">Transmembrane</keyword>
<evidence type="ECO:0000313" key="7">
    <source>
        <dbReference type="Proteomes" id="UP000198725"/>
    </source>
</evidence>
<reference evidence="7" key="1">
    <citation type="submission" date="2016-10" db="EMBL/GenBank/DDBJ databases">
        <authorList>
            <person name="Varghese N."/>
            <person name="Submissions S."/>
        </authorList>
    </citation>
    <scope>NUCLEOTIDE SEQUENCE [LARGE SCALE GENOMIC DNA]</scope>
    <source>
        <strain evidence="7">MO64</strain>
    </source>
</reference>
<evidence type="ECO:0000256" key="2">
    <source>
        <dbReference type="ARBA" id="ARBA00022692"/>
    </source>
</evidence>
<feature type="transmembrane region" description="Helical" evidence="5">
    <location>
        <begin position="6"/>
        <end position="28"/>
    </location>
</feature>
<feature type="transmembrane region" description="Helical" evidence="5">
    <location>
        <begin position="97"/>
        <end position="121"/>
    </location>
</feature>
<gene>
    <name evidence="6" type="ORF">SAMN05192579_10979</name>
</gene>
<dbReference type="EMBL" id="FOSR01000009">
    <property type="protein sequence ID" value="SFK93298.1"/>
    <property type="molecule type" value="Genomic_DNA"/>
</dbReference>
<sequence>MNIELQMLGWAVVLGLAHVLVAAALGTWQRGLRWNAGNRDGEPQPLDKHAARADRANRNFLETFTFFAAATLAVVAMHRTGAQTAMGAQVYVWARVAYLPIYIVGIPYLRTVVWVAGFWGIEQMLEALLRW</sequence>
<evidence type="ECO:0000256" key="5">
    <source>
        <dbReference type="SAM" id="Phobius"/>
    </source>
</evidence>
<dbReference type="GO" id="GO:0016020">
    <property type="term" value="C:membrane"/>
    <property type="evidence" value="ECO:0007669"/>
    <property type="project" value="UniProtKB-SubCell"/>
</dbReference>
<evidence type="ECO:0000256" key="1">
    <source>
        <dbReference type="ARBA" id="ARBA00004370"/>
    </source>
</evidence>
<dbReference type="PANTHER" id="PTHR35371">
    <property type="entry name" value="INNER MEMBRANE PROTEIN"/>
    <property type="match status" value="1"/>
</dbReference>